<keyword evidence="5" id="KW-0378">Hydrolase</keyword>
<name>A0A9P3PW47_LYOSH</name>
<dbReference type="OrthoDB" id="192832at2759"/>
<dbReference type="SUPFAM" id="SSF49899">
    <property type="entry name" value="Concanavalin A-like lectins/glucanases"/>
    <property type="match status" value="1"/>
</dbReference>
<dbReference type="InterPro" id="IPR000868">
    <property type="entry name" value="Isochorismatase-like_dom"/>
</dbReference>
<dbReference type="PROSITE" id="PS51762">
    <property type="entry name" value="GH16_2"/>
    <property type="match status" value="1"/>
</dbReference>
<proteinExistence type="inferred from homology"/>
<dbReference type="InterPro" id="IPR036380">
    <property type="entry name" value="Isochorismatase-like_sf"/>
</dbReference>
<comment type="caution">
    <text evidence="5">The sequence shown here is derived from an EMBL/GenBank/DDBJ whole genome shotgun (WGS) entry which is preliminary data.</text>
</comment>
<feature type="region of interest" description="Disordered" evidence="2">
    <location>
        <begin position="356"/>
        <end position="380"/>
    </location>
</feature>
<reference evidence="5" key="1">
    <citation type="submission" date="2022-07" db="EMBL/GenBank/DDBJ databases">
        <title>The genome of Lyophyllum shimeji provides insight into the initial evolution of ectomycorrhizal fungal genome.</title>
        <authorList>
            <person name="Kobayashi Y."/>
            <person name="Shibata T."/>
            <person name="Hirakawa H."/>
            <person name="Shigenobu S."/>
            <person name="Nishiyama T."/>
            <person name="Yamada A."/>
            <person name="Hasebe M."/>
            <person name="Kawaguchi M."/>
        </authorList>
    </citation>
    <scope>NUCLEOTIDE SEQUENCE</scope>
    <source>
        <strain evidence="5">AT787</strain>
    </source>
</reference>
<dbReference type="AlphaFoldDB" id="A0A9P3PW47"/>
<organism evidence="5 6">
    <name type="scientific">Lyophyllum shimeji</name>
    <name type="common">Hon-shimeji</name>
    <name type="synonym">Tricholoma shimeji</name>
    <dbReference type="NCBI Taxonomy" id="47721"/>
    <lineage>
        <taxon>Eukaryota</taxon>
        <taxon>Fungi</taxon>
        <taxon>Dikarya</taxon>
        <taxon>Basidiomycota</taxon>
        <taxon>Agaricomycotina</taxon>
        <taxon>Agaricomycetes</taxon>
        <taxon>Agaricomycetidae</taxon>
        <taxon>Agaricales</taxon>
        <taxon>Tricholomatineae</taxon>
        <taxon>Lyophyllaceae</taxon>
        <taxon>Lyophyllum</taxon>
    </lineage>
</organism>
<evidence type="ECO:0000259" key="4">
    <source>
        <dbReference type="PROSITE" id="PS51762"/>
    </source>
</evidence>
<evidence type="ECO:0000256" key="1">
    <source>
        <dbReference type="ARBA" id="ARBA00006336"/>
    </source>
</evidence>
<dbReference type="InterPro" id="IPR013320">
    <property type="entry name" value="ConA-like_dom_sf"/>
</dbReference>
<gene>
    <name evidence="5" type="ORF">LshimejAT787_1205420</name>
</gene>
<evidence type="ECO:0000313" key="5">
    <source>
        <dbReference type="EMBL" id="GLB43093.1"/>
    </source>
</evidence>
<dbReference type="GO" id="GO:0004553">
    <property type="term" value="F:hydrolase activity, hydrolyzing O-glycosyl compounds"/>
    <property type="evidence" value="ECO:0007669"/>
    <property type="project" value="InterPro"/>
</dbReference>
<feature type="domain" description="GH16" evidence="4">
    <location>
        <begin position="1"/>
        <end position="286"/>
    </location>
</feature>
<dbReference type="Proteomes" id="UP001063166">
    <property type="component" value="Unassembled WGS sequence"/>
</dbReference>
<dbReference type="GO" id="GO:0009251">
    <property type="term" value="P:glucan catabolic process"/>
    <property type="evidence" value="ECO:0007669"/>
    <property type="project" value="TreeGrafter"/>
</dbReference>
<dbReference type="Gene3D" id="2.60.120.200">
    <property type="match status" value="1"/>
</dbReference>
<dbReference type="PANTHER" id="PTHR10963">
    <property type="entry name" value="GLYCOSYL HYDROLASE-RELATED"/>
    <property type="match status" value="1"/>
</dbReference>
<keyword evidence="3" id="KW-0732">Signal</keyword>
<dbReference type="InterPro" id="IPR000757">
    <property type="entry name" value="Beta-glucanase-like"/>
</dbReference>
<dbReference type="SUPFAM" id="SSF52499">
    <property type="entry name" value="Isochorismatase-like hydrolases"/>
    <property type="match status" value="1"/>
</dbReference>
<comment type="similarity">
    <text evidence="1">Belongs to the isochorismatase family.</text>
</comment>
<evidence type="ECO:0000313" key="6">
    <source>
        <dbReference type="Proteomes" id="UP001063166"/>
    </source>
</evidence>
<dbReference type="EMBL" id="BRPK01000012">
    <property type="protein sequence ID" value="GLB43093.1"/>
    <property type="molecule type" value="Genomic_DNA"/>
</dbReference>
<keyword evidence="6" id="KW-1185">Reference proteome</keyword>
<dbReference type="Pfam" id="PF00857">
    <property type="entry name" value="Isochorismatase"/>
    <property type="match status" value="1"/>
</dbReference>
<accession>A0A9P3PW47</accession>
<dbReference type="InterPro" id="IPR050546">
    <property type="entry name" value="Glycosyl_Hydrlase_16"/>
</dbReference>
<evidence type="ECO:0000256" key="2">
    <source>
        <dbReference type="SAM" id="MobiDB-lite"/>
    </source>
</evidence>
<protein>
    <submittedName>
        <fullName evidence="5">Glycoside hydrolase family 16 protein</fullName>
    </submittedName>
</protein>
<feature type="chain" id="PRO_5040505272" evidence="3">
    <location>
        <begin position="21"/>
        <end position="471"/>
    </location>
</feature>
<dbReference type="Pfam" id="PF26113">
    <property type="entry name" value="GH16_XgeA"/>
    <property type="match status" value="1"/>
</dbReference>
<dbReference type="PANTHER" id="PTHR10963:SF24">
    <property type="entry name" value="GLYCOSIDASE C21B10.07-RELATED"/>
    <property type="match status" value="1"/>
</dbReference>
<feature type="signal peptide" evidence="3">
    <location>
        <begin position="1"/>
        <end position="20"/>
    </location>
</feature>
<evidence type="ECO:0000256" key="3">
    <source>
        <dbReference type="SAM" id="SignalP"/>
    </source>
</evidence>
<sequence length="471" mass="50702">MKSCISPALTVLLLAGSALAASYHVSDSIVGPAFYDVFDVQAIEDPTHGRVNYVDRSTAQNQNLTYAAGDTFIMRADFTKTLDPAGPGRDSVRMKSRKAYTTHVAVFDVRHMPQGCGTWPAVWTTNEASWPNGGEIDILEGINDLTPNSLTLHTGPGCTMPAWRPQTGTATRLDCNSAVNGNTGCGVMLNAEQSYGPGFNAAGGGWYAMERTPNFIKIWFWSRNDQSVPADVRNGNDNVNTDSWGTPSALFPNDSCDIQQHFNDHNIIINLTFCGDWAGSAYPPSCPSNCVDHVNNNPADFENAFFDFASLRVYELQAAAVQGPRVNHPECIPNIAKIIAAFRAASLPVIHIRHHSKDPSSPFHPRNCPEGVAAEPDAAERPGEPVLIKSVNSSFIGTGLEAHLRARGITTVMLVVVGLTTGHCVSTTGRMAGNLEWAVYLPRDATNVDVWEDACAGCAGGTERVRRADGA</sequence>
<dbReference type="CDD" id="cd02181">
    <property type="entry name" value="GH16_fungal_Lam16A_glucanase"/>
    <property type="match status" value="1"/>
</dbReference>
<dbReference type="Gene3D" id="3.40.50.850">
    <property type="entry name" value="Isochorismatase-like"/>
    <property type="match status" value="1"/>
</dbReference>